<feature type="compositionally biased region" description="Polar residues" evidence="2">
    <location>
        <begin position="143"/>
        <end position="157"/>
    </location>
</feature>
<name>A0A8H5NAD2_9HYPO</name>
<gene>
    <name evidence="3" type="ORF">FNAPI_5363</name>
</gene>
<feature type="compositionally biased region" description="Polar residues" evidence="2">
    <location>
        <begin position="240"/>
        <end position="252"/>
    </location>
</feature>
<dbReference type="GO" id="GO:0003700">
    <property type="term" value="F:DNA-binding transcription factor activity"/>
    <property type="evidence" value="ECO:0007669"/>
    <property type="project" value="InterPro"/>
</dbReference>
<dbReference type="EMBL" id="JAAOAO010000194">
    <property type="protein sequence ID" value="KAF5557635.1"/>
    <property type="molecule type" value="Genomic_DNA"/>
</dbReference>
<feature type="region of interest" description="Disordered" evidence="2">
    <location>
        <begin position="115"/>
        <end position="157"/>
    </location>
</feature>
<sequence>MSTKLENEAEDANISYPSPGTEAMEAGPFYNTSGRDVPQDHQEHEHHEHHESHHEPHHDQSDHHAPEQVQHVQVPEHNQNDLQPPEPETPQQHVPRPANLEELQLAAQLGQGLAGAPMMSATDPNMNVEDPNLRSIMPHPDPEQQQQTPSYVHDTPTSDQMVSHAMSVSVGPPMGPQYPIDNSIPPRKRYIKELADRIHSIENKLESDGGLSQDDIDRLFSTDRPRQSQGEEAARKRPYSSISTNDFVTPSRQMPWGSDHRMQASPGSSEAYSAYNNNNSLAPQATSIRPDSTPSKPPVAAMDVSMPDTHEPVDIDESMLQSYLSTVGPVYPILPSTKSRMQELLAQCPTSVQNAFANALPAVVGSGGDTKLASFLLMERESDETHATQATYIVHAQTLLLLIIDADWRSSPTLPYLLSRAVGLANSIKLWRYTPVELVLESDSDSDDQLSVRIWWSLILMDRWHAVGKGKPPMIPNNSTVAPPGLEKILGDVCFYLARLSKLLNCLWQAIFTLQLGMSTTEEIVARILADYVENYREDLPAHILATSHPVVHLAYWHCKLMVVLLTPGATPTETLWPTKEVINLLFANEHLRSPLVNHFVSLITMSLAKLVKIDKSREEATQLIKDIVEKPNEMWNGVRDKLSEFLRPTSSVEAAASQGLQHLADLATAHEGIAPGGDDISFGPSLASGYLDMA</sequence>
<feature type="region of interest" description="Disordered" evidence="2">
    <location>
        <begin position="1"/>
        <end position="94"/>
    </location>
</feature>
<feature type="region of interest" description="Disordered" evidence="2">
    <location>
        <begin position="205"/>
        <end position="300"/>
    </location>
</feature>
<evidence type="ECO:0000256" key="2">
    <source>
        <dbReference type="SAM" id="MobiDB-lite"/>
    </source>
</evidence>
<dbReference type="Proteomes" id="UP000574317">
    <property type="component" value="Unassembled WGS sequence"/>
</dbReference>
<keyword evidence="1" id="KW-0539">Nucleus</keyword>
<dbReference type="CDD" id="cd12148">
    <property type="entry name" value="fungal_TF_MHR"/>
    <property type="match status" value="1"/>
</dbReference>
<evidence type="ECO:0000313" key="4">
    <source>
        <dbReference type="Proteomes" id="UP000574317"/>
    </source>
</evidence>
<evidence type="ECO:0000256" key="1">
    <source>
        <dbReference type="ARBA" id="ARBA00023242"/>
    </source>
</evidence>
<dbReference type="InterPro" id="IPR050987">
    <property type="entry name" value="AtrR-like"/>
</dbReference>
<protein>
    <submittedName>
        <fullName evidence="3">N-terminal binuclear zn cluster-containing protein</fullName>
    </submittedName>
</protein>
<feature type="compositionally biased region" description="Basic and acidic residues" evidence="2">
    <location>
        <begin position="215"/>
        <end position="226"/>
    </location>
</feature>
<dbReference type="PANTHER" id="PTHR46910">
    <property type="entry name" value="TRANSCRIPTION FACTOR PDR1"/>
    <property type="match status" value="1"/>
</dbReference>
<feature type="compositionally biased region" description="Polar residues" evidence="2">
    <location>
        <begin position="281"/>
        <end position="294"/>
    </location>
</feature>
<dbReference type="AlphaFoldDB" id="A0A8H5NAD2"/>
<feature type="compositionally biased region" description="Low complexity" evidence="2">
    <location>
        <begin position="268"/>
        <end position="280"/>
    </location>
</feature>
<proteinExistence type="predicted"/>
<comment type="caution">
    <text evidence="3">The sequence shown here is derived from an EMBL/GenBank/DDBJ whole genome shotgun (WGS) entry which is preliminary data.</text>
</comment>
<organism evidence="3 4">
    <name type="scientific">Fusarium napiforme</name>
    <dbReference type="NCBI Taxonomy" id="42672"/>
    <lineage>
        <taxon>Eukaryota</taxon>
        <taxon>Fungi</taxon>
        <taxon>Dikarya</taxon>
        <taxon>Ascomycota</taxon>
        <taxon>Pezizomycotina</taxon>
        <taxon>Sordariomycetes</taxon>
        <taxon>Hypocreomycetidae</taxon>
        <taxon>Hypocreales</taxon>
        <taxon>Nectriaceae</taxon>
        <taxon>Fusarium</taxon>
        <taxon>Fusarium fujikuroi species complex</taxon>
    </lineage>
</organism>
<dbReference type="PANTHER" id="PTHR46910:SF1">
    <property type="entry name" value="MISCELLANEOUS ZN(II)2CYS6 TRANSCRIPTION FACTOR (EUROFUNG)-RELATED"/>
    <property type="match status" value="1"/>
</dbReference>
<reference evidence="3 4" key="1">
    <citation type="submission" date="2020-05" db="EMBL/GenBank/DDBJ databases">
        <title>Identification and distribution of gene clusters putatively required for synthesis of sphingolipid metabolism inhibitors in phylogenetically diverse species of the filamentous fungus Fusarium.</title>
        <authorList>
            <person name="Kim H.-S."/>
            <person name="Busman M."/>
            <person name="Brown D.W."/>
            <person name="Divon H."/>
            <person name="Uhlig S."/>
            <person name="Proctor R.H."/>
        </authorList>
    </citation>
    <scope>NUCLEOTIDE SEQUENCE [LARGE SCALE GENOMIC DNA]</scope>
    <source>
        <strain evidence="3 4">NRRL 25196</strain>
    </source>
</reference>
<evidence type="ECO:0000313" key="3">
    <source>
        <dbReference type="EMBL" id="KAF5557635.1"/>
    </source>
</evidence>
<accession>A0A8H5NAD2</accession>
<keyword evidence="4" id="KW-1185">Reference proteome</keyword>
<feature type="compositionally biased region" description="Basic and acidic residues" evidence="2">
    <location>
        <begin position="37"/>
        <end position="66"/>
    </location>
</feature>